<dbReference type="InterPro" id="IPR050789">
    <property type="entry name" value="Diverse_Enzym_Activities"/>
</dbReference>
<name>A0AAN7ZQV4_9PEZI</name>
<sequence length="409" mass="44478">MNRVKAVAEQLQGRTNTIMTKLEETLAKGVENGNIPHAIVCATNTDGSFTYSHAVGKAHFPDDKPIDDDAMFALASQTKLLTTIAALHVVEKGLFALDEDVSAKLPELAKQPVLTGFGDDDKPILEDRKGPITLRQLLTHSSGATYGMMHPRIMKYAEQQGRPTMGGSTVAERFNDPLTYQPGESWMYSAGIDWAGKLVERLTDTTLDEYFKQLFAPLGVESITFWPDKGPLKDKVLGIAARGSDGKLTNNTAPTLNTGSTDCFGGHGAFSTMADYLKVLHSILANDGKLLKPETVKTMFQPQLPSNGKRDLMGFMASPMGQFVIGEWKPNLDLDWGLGGILLMQDDEGRRKKGTLSWGGMTNPFWLIDPAADLALTFGTQVLPPGDPGTQEMISAAEYAVYEMAGVKF</sequence>
<evidence type="ECO:0000256" key="2">
    <source>
        <dbReference type="ARBA" id="ARBA00022801"/>
    </source>
</evidence>
<protein>
    <recommendedName>
        <fullName evidence="3">Beta-lactamase-related domain-containing protein</fullName>
    </recommendedName>
</protein>
<evidence type="ECO:0000259" key="3">
    <source>
        <dbReference type="Pfam" id="PF00144"/>
    </source>
</evidence>
<accession>A0AAN7ZQV4</accession>
<dbReference type="InterPro" id="IPR001466">
    <property type="entry name" value="Beta-lactam-related"/>
</dbReference>
<keyword evidence="2" id="KW-0378">Hydrolase</keyword>
<dbReference type="SUPFAM" id="SSF56601">
    <property type="entry name" value="beta-lactamase/transpeptidase-like"/>
    <property type="match status" value="1"/>
</dbReference>
<evidence type="ECO:0000313" key="5">
    <source>
        <dbReference type="Proteomes" id="UP001310594"/>
    </source>
</evidence>
<dbReference type="Pfam" id="PF00144">
    <property type="entry name" value="Beta-lactamase"/>
    <property type="match status" value="1"/>
</dbReference>
<reference evidence="4" key="1">
    <citation type="submission" date="2023-08" db="EMBL/GenBank/DDBJ databases">
        <title>Black Yeasts Isolated from many extreme environments.</title>
        <authorList>
            <person name="Coleine C."/>
            <person name="Stajich J.E."/>
            <person name="Selbmann L."/>
        </authorList>
    </citation>
    <scope>NUCLEOTIDE SEQUENCE</scope>
    <source>
        <strain evidence="4">CCFEE 5810</strain>
    </source>
</reference>
<dbReference type="Gene3D" id="3.40.710.10">
    <property type="entry name" value="DD-peptidase/beta-lactamase superfamily"/>
    <property type="match status" value="1"/>
</dbReference>
<dbReference type="AlphaFoldDB" id="A0AAN7ZQV4"/>
<dbReference type="PANTHER" id="PTHR43283:SF17">
    <property type="entry name" value="(LOVD), PUTATIVE (AFU_ORTHOLOGUE AFUA_5G00920)-RELATED"/>
    <property type="match status" value="1"/>
</dbReference>
<comment type="caution">
    <text evidence="4">The sequence shown here is derived from an EMBL/GenBank/DDBJ whole genome shotgun (WGS) entry which is preliminary data.</text>
</comment>
<organism evidence="4 5">
    <name type="scientific">Elasticomyces elasticus</name>
    <dbReference type="NCBI Taxonomy" id="574655"/>
    <lineage>
        <taxon>Eukaryota</taxon>
        <taxon>Fungi</taxon>
        <taxon>Dikarya</taxon>
        <taxon>Ascomycota</taxon>
        <taxon>Pezizomycotina</taxon>
        <taxon>Dothideomycetes</taxon>
        <taxon>Dothideomycetidae</taxon>
        <taxon>Mycosphaerellales</taxon>
        <taxon>Teratosphaeriaceae</taxon>
        <taxon>Elasticomyces</taxon>
    </lineage>
</organism>
<dbReference type="Proteomes" id="UP001310594">
    <property type="component" value="Unassembled WGS sequence"/>
</dbReference>
<dbReference type="EMBL" id="JAVRQU010000001">
    <property type="protein sequence ID" value="KAK5707777.1"/>
    <property type="molecule type" value="Genomic_DNA"/>
</dbReference>
<dbReference type="GO" id="GO:0016787">
    <property type="term" value="F:hydrolase activity"/>
    <property type="evidence" value="ECO:0007669"/>
    <property type="project" value="UniProtKB-KW"/>
</dbReference>
<feature type="domain" description="Beta-lactamase-related" evidence="3">
    <location>
        <begin position="23"/>
        <end position="389"/>
    </location>
</feature>
<comment type="similarity">
    <text evidence="1">Belongs to the class-A beta-lactamase family.</text>
</comment>
<dbReference type="PANTHER" id="PTHR43283">
    <property type="entry name" value="BETA-LACTAMASE-RELATED"/>
    <property type="match status" value="1"/>
</dbReference>
<evidence type="ECO:0000256" key="1">
    <source>
        <dbReference type="ARBA" id="ARBA00009009"/>
    </source>
</evidence>
<evidence type="ECO:0000313" key="4">
    <source>
        <dbReference type="EMBL" id="KAK5707777.1"/>
    </source>
</evidence>
<dbReference type="InterPro" id="IPR012338">
    <property type="entry name" value="Beta-lactam/transpept-like"/>
</dbReference>
<gene>
    <name evidence="4" type="ORF">LTR97_000315</name>
</gene>
<proteinExistence type="inferred from homology"/>